<keyword evidence="3" id="KW-0677">Repeat</keyword>
<keyword evidence="4" id="KW-0206">Cytoskeleton</keyword>
<dbReference type="AlphaFoldDB" id="A0A158QDB5"/>
<evidence type="ECO:0000259" key="6">
    <source>
        <dbReference type="Pfam" id="PF23409"/>
    </source>
</evidence>
<dbReference type="EMBL" id="UYSG01000708">
    <property type="protein sequence ID" value="VDL21318.1"/>
    <property type="molecule type" value="Genomic_DNA"/>
</dbReference>
<evidence type="ECO:0000256" key="4">
    <source>
        <dbReference type="ARBA" id="ARBA00023212"/>
    </source>
</evidence>
<dbReference type="InterPro" id="IPR005108">
    <property type="entry name" value="HELP"/>
</dbReference>
<keyword evidence="5" id="KW-1133">Transmembrane helix</keyword>
<dbReference type="Gene3D" id="2.130.10.10">
    <property type="entry name" value="YVTN repeat-like/Quinoprotein amine dehydrogenase"/>
    <property type="match status" value="1"/>
</dbReference>
<dbReference type="InterPro" id="IPR015943">
    <property type="entry name" value="WD40/YVTN_repeat-like_dom_sf"/>
</dbReference>
<protein>
    <submittedName>
        <fullName evidence="9">HELP domain-containing protein</fullName>
    </submittedName>
</protein>
<dbReference type="SUPFAM" id="SSF50978">
    <property type="entry name" value="WD40 repeat-like"/>
    <property type="match status" value="1"/>
</dbReference>
<dbReference type="PANTHER" id="PTHR13720">
    <property type="entry name" value="WD-40 REPEAT PROTEIN"/>
    <property type="match status" value="1"/>
</dbReference>
<name>A0A158QDB5_HYMDI</name>
<dbReference type="PANTHER" id="PTHR13720:SF50">
    <property type="entry name" value="ECHINODERM MICROTUBULE-ASSOCIATED PROTEIN-LIKE 2"/>
    <property type="match status" value="1"/>
</dbReference>
<organism evidence="9">
    <name type="scientific">Hymenolepis diminuta</name>
    <name type="common">Rat tapeworm</name>
    <dbReference type="NCBI Taxonomy" id="6216"/>
    <lineage>
        <taxon>Eukaryota</taxon>
        <taxon>Metazoa</taxon>
        <taxon>Spiralia</taxon>
        <taxon>Lophotrochozoa</taxon>
        <taxon>Platyhelminthes</taxon>
        <taxon>Cestoda</taxon>
        <taxon>Eucestoda</taxon>
        <taxon>Cyclophyllidea</taxon>
        <taxon>Hymenolepididae</taxon>
        <taxon>Hymenolepis</taxon>
    </lineage>
</organism>
<gene>
    <name evidence="7" type="ORF">HDID_LOCUS2716</name>
</gene>
<evidence type="ECO:0000313" key="8">
    <source>
        <dbReference type="Proteomes" id="UP000274504"/>
    </source>
</evidence>
<dbReference type="InterPro" id="IPR055439">
    <property type="entry name" value="Beta-prop_EML_1st"/>
</dbReference>
<dbReference type="GO" id="GO:0000226">
    <property type="term" value="P:microtubule cytoskeleton organization"/>
    <property type="evidence" value="ECO:0007669"/>
    <property type="project" value="TreeGrafter"/>
</dbReference>
<evidence type="ECO:0000256" key="3">
    <source>
        <dbReference type="ARBA" id="ARBA00022737"/>
    </source>
</evidence>
<dbReference type="Pfam" id="PF03451">
    <property type="entry name" value="HELP"/>
    <property type="match status" value="1"/>
</dbReference>
<keyword evidence="5" id="KW-0812">Transmembrane</keyword>
<comment type="subcellular location">
    <subcellularLocation>
        <location evidence="1">Cytoplasm</location>
        <location evidence="1">Cytoskeleton</location>
    </subcellularLocation>
</comment>
<sequence>MKDIERKIDNKDVFLNPQSVPYRYGYRGKDCRNNVYLLPTGEIIYFIAAVVVLYNLEQHSQRHYLEHNDDIKCLAVHPDRITIATGQTAGHGKCDGKVCAGVNIKLHLPCLNPHVRIWNSVSLETLHVIGLGIFESSVACLAFSKTDGGSVLAVIDEAANHTITVWDWQKSRRIAETKVTRLTFIIIYCHYLHRTFSNYWTQLMITVF</sequence>
<evidence type="ECO:0000313" key="7">
    <source>
        <dbReference type="EMBL" id="VDL21318.1"/>
    </source>
</evidence>
<keyword evidence="4" id="KW-0963">Cytoplasm</keyword>
<dbReference type="GO" id="GO:0008017">
    <property type="term" value="F:microtubule binding"/>
    <property type="evidence" value="ECO:0007669"/>
    <property type="project" value="TreeGrafter"/>
</dbReference>
<dbReference type="OrthoDB" id="47802at2759"/>
<dbReference type="InterPro" id="IPR036322">
    <property type="entry name" value="WD40_repeat_dom_sf"/>
</dbReference>
<dbReference type="WBParaSite" id="HDID_0000271801-mRNA-1">
    <property type="protein sequence ID" value="HDID_0000271801-mRNA-1"/>
    <property type="gene ID" value="HDID_0000271801"/>
</dbReference>
<dbReference type="GO" id="GO:0072686">
    <property type="term" value="C:mitotic spindle"/>
    <property type="evidence" value="ECO:0007669"/>
    <property type="project" value="TreeGrafter"/>
</dbReference>
<dbReference type="STRING" id="6216.A0A158QDB5"/>
<evidence type="ECO:0000313" key="9">
    <source>
        <dbReference type="WBParaSite" id="HDID_0000271801-mRNA-1"/>
    </source>
</evidence>
<feature type="domain" description="EML-like first beta-propeller" evidence="6">
    <location>
        <begin position="60"/>
        <end position="190"/>
    </location>
</feature>
<evidence type="ECO:0000256" key="1">
    <source>
        <dbReference type="ARBA" id="ARBA00004245"/>
    </source>
</evidence>
<dbReference type="InterPro" id="IPR050630">
    <property type="entry name" value="WD_repeat_EMAP"/>
</dbReference>
<dbReference type="FunFam" id="2.130.10.10:FF:002220">
    <property type="entry name" value="EMAP-like 3"/>
    <property type="match status" value="1"/>
</dbReference>
<dbReference type="Pfam" id="PF23409">
    <property type="entry name" value="Beta-prop_EML"/>
    <property type="match status" value="1"/>
</dbReference>
<reference evidence="7 8" key="2">
    <citation type="submission" date="2018-11" db="EMBL/GenBank/DDBJ databases">
        <authorList>
            <consortium name="Pathogen Informatics"/>
        </authorList>
    </citation>
    <scope>NUCLEOTIDE SEQUENCE [LARGE SCALE GENOMIC DNA]</scope>
</reference>
<reference evidence="9" key="1">
    <citation type="submission" date="2016-04" db="UniProtKB">
        <authorList>
            <consortium name="WormBaseParasite"/>
        </authorList>
    </citation>
    <scope>IDENTIFICATION</scope>
</reference>
<keyword evidence="5" id="KW-0472">Membrane</keyword>
<proteinExistence type="predicted"/>
<feature type="transmembrane region" description="Helical" evidence="5">
    <location>
        <begin position="36"/>
        <end position="56"/>
    </location>
</feature>
<accession>A0A158QDB5</accession>
<evidence type="ECO:0000256" key="2">
    <source>
        <dbReference type="ARBA" id="ARBA00022574"/>
    </source>
</evidence>
<keyword evidence="2" id="KW-0853">WD repeat</keyword>
<dbReference type="Proteomes" id="UP000274504">
    <property type="component" value="Unassembled WGS sequence"/>
</dbReference>
<evidence type="ECO:0000256" key="5">
    <source>
        <dbReference type="SAM" id="Phobius"/>
    </source>
</evidence>